<dbReference type="AlphaFoldDB" id="A0A8T1WLS1"/>
<comment type="caution">
    <text evidence="2">The sequence shown here is derived from an EMBL/GenBank/DDBJ whole genome shotgun (WGS) entry which is preliminary data.</text>
</comment>
<proteinExistence type="predicted"/>
<dbReference type="PANTHER" id="PTHR13510">
    <property type="entry name" value="FYVE-FINGER-CONTAINING RAB5 EFFECTOR PROTEIN RABENOSYN-5-RELATED"/>
    <property type="match status" value="1"/>
</dbReference>
<dbReference type="PANTHER" id="PTHR13510:SF44">
    <property type="entry name" value="RABENOSYN-5"/>
    <property type="match status" value="1"/>
</dbReference>
<keyword evidence="3" id="KW-1185">Reference proteome</keyword>
<evidence type="ECO:0000313" key="2">
    <source>
        <dbReference type="EMBL" id="KAG7394265.1"/>
    </source>
</evidence>
<reference evidence="2" key="1">
    <citation type="submission" date="2021-02" db="EMBL/GenBank/DDBJ databases">
        <authorList>
            <person name="Palmer J.M."/>
        </authorList>
    </citation>
    <scope>NUCLEOTIDE SEQUENCE</scope>
    <source>
        <strain evidence="2">SCRP23</strain>
    </source>
</reference>
<gene>
    <name evidence="2" type="ORF">PHYBOEH_005439</name>
</gene>
<dbReference type="Proteomes" id="UP000693981">
    <property type="component" value="Unassembled WGS sequence"/>
</dbReference>
<evidence type="ECO:0000313" key="3">
    <source>
        <dbReference type="Proteomes" id="UP000693981"/>
    </source>
</evidence>
<protein>
    <recommendedName>
        <fullName evidence="4">START domain-containing protein</fullName>
    </recommendedName>
</protein>
<sequence length="309" mass="34001">MAASVNKHYTSPFPPLQLTPASAFELETLAQKFVARSIGTYERFLIDDHGKADETRWKLLSAKDGLRAYAEQPRGNDANVSYEEETPITDLPVVMITGTMVGNLDDIMYGVICNTTELMRIKTSYIHDDLVGSCVLASLATPTPENPFNATDIKWVEVKVPLATRPIIKNRDFVYLETTGIERLRNGERVGYHYVHSVQFPETPVRDSTVRGNSSIGVIFRQRDRDVTDVFIKAYFNPAGGLVRAITLRSAARLLLSVANNAYCSNMKKLVWAIRQKYAADTSSSSSDGGVSAVATSDEKSCSGCGSTN</sequence>
<feature type="compositionally biased region" description="Low complexity" evidence="1">
    <location>
        <begin position="282"/>
        <end position="296"/>
    </location>
</feature>
<feature type="region of interest" description="Disordered" evidence="1">
    <location>
        <begin position="282"/>
        <end position="309"/>
    </location>
</feature>
<accession>A0A8T1WLS1</accession>
<dbReference type="OrthoDB" id="107606at2759"/>
<evidence type="ECO:0008006" key="4">
    <source>
        <dbReference type="Google" id="ProtNLM"/>
    </source>
</evidence>
<dbReference type="EMBL" id="JAGDFL010000286">
    <property type="protein sequence ID" value="KAG7394265.1"/>
    <property type="molecule type" value="Genomic_DNA"/>
</dbReference>
<name>A0A8T1WLS1_9STRA</name>
<organism evidence="2 3">
    <name type="scientific">Phytophthora boehmeriae</name>
    <dbReference type="NCBI Taxonomy" id="109152"/>
    <lineage>
        <taxon>Eukaryota</taxon>
        <taxon>Sar</taxon>
        <taxon>Stramenopiles</taxon>
        <taxon>Oomycota</taxon>
        <taxon>Peronosporomycetes</taxon>
        <taxon>Peronosporales</taxon>
        <taxon>Peronosporaceae</taxon>
        <taxon>Phytophthora</taxon>
    </lineage>
</organism>
<evidence type="ECO:0000256" key="1">
    <source>
        <dbReference type="SAM" id="MobiDB-lite"/>
    </source>
</evidence>
<dbReference type="InterPro" id="IPR052727">
    <property type="entry name" value="Rab4/Rab5_effector"/>
</dbReference>